<reference evidence="2" key="1">
    <citation type="journal article" date="2019" name="Int. J. Syst. Evol. Microbiol.">
        <title>The Global Catalogue of Microorganisms (GCM) 10K type strain sequencing project: providing services to taxonomists for standard genome sequencing and annotation.</title>
        <authorList>
            <consortium name="The Broad Institute Genomics Platform"/>
            <consortium name="The Broad Institute Genome Sequencing Center for Infectious Disease"/>
            <person name="Wu L."/>
            <person name="Ma J."/>
        </authorList>
    </citation>
    <scope>NUCLEOTIDE SEQUENCE [LARGE SCALE GENOMIC DNA]</scope>
    <source>
        <strain evidence="2">CGMCC 4.7400</strain>
    </source>
</reference>
<sequence>MTLERLGTLTAERGIDRSELLDPGELAARTALPLRTVRALLRGEAPPEDTVNERVRARIHALASAHLERTGQRMSDLVGSISRELGVSAYWARQVCSGQKVPSVELLHGLVGFFRVEGGEAFFTAPADEAVNRVLMPVVAALQRTSDRAEASGDPLAAAGLSGYGDVRGVALRKAGRLPPERWKVLNATLEALLELDEREGER</sequence>
<accession>A0ABW2WMM1</accession>
<protein>
    <recommendedName>
        <fullName evidence="3">XRE family transcriptional regulator</fullName>
    </recommendedName>
</protein>
<comment type="caution">
    <text evidence="1">The sequence shown here is derived from an EMBL/GenBank/DDBJ whole genome shotgun (WGS) entry which is preliminary data.</text>
</comment>
<dbReference type="Proteomes" id="UP001597023">
    <property type="component" value="Unassembled WGS sequence"/>
</dbReference>
<evidence type="ECO:0000313" key="1">
    <source>
        <dbReference type="EMBL" id="MFD0319251.1"/>
    </source>
</evidence>
<dbReference type="InterPro" id="IPR010982">
    <property type="entry name" value="Lambda_DNA-bd_dom_sf"/>
</dbReference>
<evidence type="ECO:0000313" key="2">
    <source>
        <dbReference type="Proteomes" id="UP001597023"/>
    </source>
</evidence>
<organism evidence="1 2">
    <name type="scientific">Streptomyces flavalbus</name>
    <dbReference type="NCBI Taxonomy" id="2665155"/>
    <lineage>
        <taxon>Bacteria</taxon>
        <taxon>Bacillati</taxon>
        <taxon>Actinomycetota</taxon>
        <taxon>Actinomycetes</taxon>
        <taxon>Kitasatosporales</taxon>
        <taxon>Streptomycetaceae</taxon>
        <taxon>Streptomyces</taxon>
    </lineage>
</organism>
<proteinExistence type="predicted"/>
<gene>
    <name evidence="1" type="ORF">ACFQZ6_34555</name>
</gene>
<dbReference type="Gene3D" id="1.10.260.40">
    <property type="entry name" value="lambda repressor-like DNA-binding domains"/>
    <property type="match status" value="1"/>
</dbReference>
<name>A0ABW2WMM1_9ACTN</name>
<keyword evidence="2" id="KW-1185">Reference proteome</keyword>
<dbReference type="EMBL" id="JBHTEB010000001">
    <property type="protein sequence ID" value="MFD0319251.1"/>
    <property type="molecule type" value="Genomic_DNA"/>
</dbReference>
<dbReference type="RefSeq" id="WP_381617566.1">
    <property type="nucleotide sequence ID" value="NZ_JBHTEB010000001.1"/>
</dbReference>
<evidence type="ECO:0008006" key="3">
    <source>
        <dbReference type="Google" id="ProtNLM"/>
    </source>
</evidence>